<organism evidence="2 3">
    <name type="scientific">Emiliania huxleyi (strain CCMP1516)</name>
    <dbReference type="NCBI Taxonomy" id="280463"/>
    <lineage>
        <taxon>Eukaryota</taxon>
        <taxon>Haptista</taxon>
        <taxon>Haptophyta</taxon>
        <taxon>Prymnesiophyceae</taxon>
        <taxon>Isochrysidales</taxon>
        <taxon>Noelaerhabdaceae</taxon>
        <taxon>Emiliania</taxon>
    </lineage>
</organism>
<reference evidence="2" key="2">
    <citation type="submission" date="2024-10" db="UniProtKB">
        <authorList>
            <consortium name="EnsemblProtists"/>
        </authorList>
    </citation>
    <scope>IDENTIFICATION</scope>
</reference>
<dbReference type="InterPro" id="IPR008984">
    <property type="entry name" value="SMAD_FHA_dom_sf"/>
</dbReference>
<evidence type="ECO:0000313" key="2">
    <source>
        <dbReference type="EnsemblProtists" id="EOD39788"/>
    </source>
</evidence>
<dbReference type="AlphaFoldDB" id="A0A0D3KVK3"/>
<dbReference type="HOGENOM" id="CLU_932003_0_0_1"/>
<dbReference type="CDD" id="cd00060">
    <property type="entry name" value="FHA"/>
    <property type="match status" value="1"/>
</dbReference>
<protein>
    <recommendedName>
        <fullName evidence="1">FHA domain-containing protein</fullName>
    </recommendedName>
</protein>
<keyword evidence="3" id="KW-1185">Reference proteome</keyword>
<dbReference type="InterPro" id="IPR000253">
    <property type="entry name" value="FHA_dom"/>
</dbReference>
<dbReference type="KEGG" id="ehx:EMIHUDRAFT_223317"/>
<sequence>MRVGALPVVGGDRRIPSYGGDYRYAREDKGVEVQLLLFESFGGFGKGVREILRKAANVLQNKLTRAQYLDEESLRRLQWCTCVSASGSRGVPVLVPVRASPVPTVFASARQSRAQCGFLKFFFWAAGCDRFALAPVHSMPKRDREQDDPWGVLVPHNPLCGAPVPLCSPTVVIGREGDVTAPCNPHLSRQHIRLERDAAGAVYATHLSATNRTYLNGRQLARDVAVRVEPDQGNAPFSLPGEAADAPLLFASWRNAEEARAALADEHVRGWCGWTLRFDDSGQETHGGGSAAAAAKKMA</sequence>
<dbReference type="GeneID" id="17285059"/>
<evidence type="ECO:0000313" key="3">
    <source>
        <dbReference type="Proteomes" id="UP000013827"/>
    </source>
</evidence>
<feature type="domain" description="FHA" evidence="1">
    <location>
        <begin position="171"/>
        <end position="220"/>
    </location>
</feature>
<name>A0A0D3KVK3_EMIH1</name>
<dbReference type="Gene3D" id="2.60.200.20">
    <property type="match status" value="1"/>
</dbReference>
<proteinExistence type="predicted"/>
<evidence type="ECO:0000259" key="1">
    <source>
        <dbReference type="PROSITE" id="PS50006"/>
    </source>
</evidence>
<dbReference type="SUPFAM" id="SSF49879">
    <property type="entry name" value="SMAD/FHA domain"/>
    <property type="match status" value="1"/>
</dbReference>
<dbReference type="Pfam" id="PF00498">
    <property type="entry name" value="FHA"/>
    <property type="match status" value="1"/>
</dbReference>
<dbReference type="PaxDb" id="2903-EOD39788"/>
<dbReference type="Proteomes" id="UP000013827">
    <property type="component" value="Unassembled WGS sequence"/>
</dbReference>
<dbReference type="EnsemblProtists" id="EOD39788">
    <property type="protein sequence ID" value="EOD39788"/>
    <property type="gene ID" value="EMIHUDRAFT_223317"/>
</dbReference>
<dbReference type="PROSITE" id="PS50006">
    <property type="entry name" value="FHA_DOMAIN"/>
    <property type="match status" value="1"/>
</dbReference>
<reference evidence="3" key="1">
    <citation type="journal article" date="2013" name="Nature">
        <title>Pan genome of the phytoplankton Emiliania underpins its global distribution.</title>
        <authorList>
            <person name="Read B.A."/>
            <person name="Kegel J."/>
            <person name="Klute M.J."/>
            <person name="Kuo A."/>
            <person name="Lefebvre S.C."/>
            <person name="Maumus F."/>
            <person name="Mayer C."/>
            <person name="Miller J."/>
            <person name="Monier A."/>
            <person name="Salamov A."/>
            <person name="Young J."/>
            <person name="Aguilar M."/>
            <person name="Claverie J.M."/>
            <person name="Frickenhaus S."/>
            <person name="Gonzalez K."/>
            <person name="Herman E.K."/>
            <person name="Lin Y.C."/>
            <person name="Napier J."/>
            <person name="Ogata H."/>
            <person name="Sarno A.F."/>
            <person name="Shmutz J."/>
            <person name="Schroeder D."/>
            <person name="de Vargas C."/>
            <person name="Verret F."/>
            <person name="von Dassow P."/>
            <person name="Valentin K."/>
            <person name="Van de Peer Y."/>
            <person name="Wheeler G."/>
            <person name="Dacks J.B."/>
            <person name="Delwiche C.F."/>
            <person name="Dyhrman S.T."/>
            <person name="Glockner G."/>
            <person name="John U."/>
            <person name="Richards T."/>
            <person name="Worden A.Z."/>
            <person name="Zhang X."/>
            <person name="Grigoriev I.V."/>
            <person name="Allen A.E."/>
            <person name="Bidle K."/>
            <person name="Borodovsky M."/>
            <person name="Bowler C."/>
            <person name="Brownlee C."/>
            <person name="Cock J.M."/>
            <person name="Elias M."/>
            <person name="Gladyshev V.N."/>
            <person name="Groth M."/>
            <person name="Guda C."/>
            <person name="Hadaegh A."/>
            <person name="Iglesias-Rodriguez M.D."/>
            <person name="Jenkins J."/>
            <person name="Jones B.M."/>
            <person name="Lawson T."/>
            <person name="Leese F."/>
            <person name="Lindquist E."/>
            <person name="Lobanov A."/>
            <person name="Lomsadze A."/>
            <person name="Malik S.B."/>
            <person name="Marsh M.E."/>
            <person name="Mackinder L."/>
            <person name="Mock T."/>
            <person name="Mueller-Roeber B."/>
            <person name="Pagarete A."/>
            <person name="Parker M."/>
            <person name="Probert I."/>
            <person name="Quesneville H."/>
            <person name="Raines C."/>
            <person name="Rensing S.A."/>
            <person name="Riano-Pachon D.M."/>
            <person name="Richier S."/>
            <person name="Rokitta S."/>
            <person name="Shiraiwa Y."/>
            <person name="Soanes D.M."/>
            <person name="van der Giezen M."/>
            <person name="Wahlund T.M."/>
            <person name="Williams B."/>
            <person name="Wilson W."/>
            <person name="Wolfe G."/>
            <person name="Wurch L.L."/>
        </authorList>
    </citation>
    <scope>NUCLEOTIDE SEQUENCE</scope>
</reference>
<dbReference type="RefSeq" id="XP_005792217.1">
    <property type="nucleotide sequence ID" value="XM_005792160.1"/>
</dbReference>
<accession>A0A0D3KVK3</accession>